<dbReference type="Proteomes" id="UP001202052">
    <property type="component" value="Unassembled WGS sequence"/>
</dbReference>
<evidence type="ECO:0000313" key="3">
    <source>
        <dbReference type="Proteomes" id="UP001202052"/>
    </source>
</evidence>
<sequence>MKKLAILLVATAIAIIGLNGTATANSTSDVSVMGWPSGCWHTKLDATTAWGGCDHSNGGSYKVIAFCFPPDGGPTVWAEPLAWQTRGTSVASCPPLTFYSGSAIKTRAS</sequence>
<feature type="signal peptide" evidence="1">
    <location>
        <begin position="1"/>
        <end position="24"/>
    </location>
</feature>
<name>A0ABT0P3A4_9ACTN</name>
<feature type="chain" id="PRO_5046466997" description="Secreted protein" evidence="1">
    <location>
        <begin position="25"/>
        <end position="109"/>
    </location>
</feature>
<reference evidence="2 3" key="1">
    <citation type="submission" date="2022-05" db="EMBL/GenBank/DDBJ databases">
        <title>Genome Resource of Streptomyces lavenduligriseus GA1-1, a Strain with Broad-Spectrum Antifungal Activity against Phytopathogenic Fungi.</title>
        <authorList>
            <person name="Qi D."/>
        </authorList>
    </citation>
    <scope>NUCLEOTIDE SEQUENCE [LARGE SCALE GENOMIC DNA]</scope>
    <source>
        <strain evidence="2 3">GA1-1</strain>
    </source>
</reference>
<organism evidence="2 3">
    <name type="scientific">Streptomyces lavenduligriseus</name>
    <dbReference type="NCBI Taxonomy" id="67315"/>
    <lineage>
        <taxon>Bacteria</taxon>
        <taxon>Bacillati</taxon>
        <taxon>Actinomycetota</taxon>
        <taxon>Actinomycetes</taxon>
        <taxon>Kitasatosporales</taxon>
        <taxon>Streptomycetaceae</taxon>
        <taxon>Streptomyces</taxon>
    </lineage>
</organism>
<gene>
    <name evidence="2" type="ORF">M4438_32765</name>
</gene>
<comment type="caution">
    <text evidence="2">The sequence shown here is derived from an EMBL/GenBank/DDBJ whole genome shotgun (WGS) entry which is preliminary data.</text>
</comment>
<proteinExistence type="predicted"/>
<accession>A0ABT0P3A4</accession>
<protein>
    <recommendedName>
        <fullName evidence="4">Secreted protein</fullName>
    </recommendedName>
</protein>
<evidence type="ECO:0000313" key="2">
    <source>
        <dbReference type="EMBL" id="MCL3998225.1"/>
    </source>
</evidence>
<keyword evidence="3" id="KW-1185">Reference proteome</keyword>
<evidence type="ECO:0000256" key="1">
    <source>
        <dbReference type="SAM" id="SignalP"/>
    </source>
</evidence>
<evidence type="ECO:0008006" key="4">
    <source>
        <dbReference type="Google" id="ProtNLM"/>
    </source>
</evidence>
<keyword evidence="1" id="KW-0732">Signal</keyword>
<dbReference type="EMBL" id="JAMCCK010000058">
    <property type="protein sequence ID" value="MCL3998225.1"/>
    <property type="molecule type" value="Genomic_DNA"/>
</dbReference>